<dbReference type="KEGG" id="ker:91100507"/>
<feature type="region of interest" description="Disordered" evidence="1">
    <location>
        <begin position="617"/>
        <end position="755"/>
    </location>
</feature>
<organism evidence="2 3">
    <name type="scientific">Kwoniella europaea PYCC6329</name>
    <dbReference type="NCBI Taxonomy" id="1423913"/>
    <lineage>
        <taxon>Eukaryota</taxon>
        <taxon>Fungi</taxon>
        <taxon>Dikarya</taxon>
        <taxon>Basidiomycota</taxon>
        <taxon>Agaricomycotina</taxon>
        <taxon>Tremellomycetes</taxon>
        <taxon>Tremellales</taxon>
        <taxon>Cryptococcaceae</taxon>
        <taxon>Kwoniella</taxon>
    </lineage>
</organism>
<feature type="region of interest" description="Disordered" evidence="1">
    <location>
        <begin position="312"/>
        <end position="423"/>
    </location>
</feature>
<feature type="compositionally biased region" description="Polar residues" evidence="1">
    <location>
        <begin position="42"/>
        <end position="57"/>
    </location>
</feature>
<feature type="compositionally biased region" description="Basic residues" evidence="1">
    <location>
        <begin position="746"/>
        <end position="755"/>
    </location>
</feature>
<gene>
    <name evidence="2" type="ORF">V865_001703</name>
</gene>
<evidence type="ECO:0000313" key="2">
    <source>
        <dbReference type="EMBL" id="WWD03648.1"/>
    </source>
</evidence>
<feature type="region of interest" description="Disordered" evidence="1">
    <location>
        <begin position="542"/>
        <end position="604"/>
    </location>
</feature>
<sequence>MSAVVDSISEAVLPPLSTPPGGKKDQGKADVSSGTGGKPDTVSPTATLVDTSSSSILTRVDTPHPERSTQGNTRRVSISAASPIIATFTPERRPPQLYQYEEQEPHNLSESEHSNDGNEPLLSPYQSINPDNTFDSTATSGSDVNMTTISSSAPEVSFGPQEVPFPLRQRETHVDAHSTPSRPSAQTYQPRFRNTNTRPVVIRPITTEEIQSTSRAVTTATAVVSSGDDYDSKLLSSWRQEQIKTTRTAKLMAGTTPRPIPTLHGPLSLPYARNPSGVDATVADESAYLSHVFGLRAAGGMTLNDAGVKSAARRVSSGTHSSGTTTSRSASGSSGMGNTTKSSQDRSVLTEGSSYTTAGGTHHARPVVIRDPYQNIGIKIKGVPPKEGPAVPLIRDSRTSTSEDKENLDPSSSKLRRRASETSLLEPRIGDAVIGPSRSQVNLRDLTNLSPIPGSPAENATRDPFRVLYNRALTTSGHDSNTEGLLPVHPEATHSGPIKIPTLVPIYFNPTSMTYEVAVPQRSSYEDLHINTPLGVVTPQALKTSHASTVQPSKADSSDNWRKKGENADADNASRTGLVVPANTPTATQENNADHKSSSAEGDVMTIDTLYDKFHTTDEQPEASTEPTPSVASKASIKRESAKQPGLKSSKSNPASPKGTSVNVLGESTKKLNADAPPYSPSKTEKHSSSTKKRPWSPITTKGIPPSKANSSSARGTPGAGKLLKKSGGGEEEDTGSPSTSVTSKGKGKAKAGKK</sequence>
<dbReference type="Proteomes" id="UP001358614">
    <property type="component" value="Chromosome 1"/>
</dbReference>
<dbReference type="EMBL" id="CP144089">
    <property type="protein sequence ID" value="WWD03648.1"/>
    <property type="molecule type" value="Genomic_DNA"/>
</dbReference>
<dbReference type="GeneID" id="91100507"/>
<dbReference type="RefSeq" id="XP_066081615.1">
    <property type="nucleotide sequence ID" value="XM_066225518.1"/>
</dbReference>
<feature type="compositionally biased region" description="Basic and acidic residues" evidence="1">
    <location>
        <begin position="103"/>
        <end position="116"/>
    </location>
</feature>
<feature type="compositionally biased region" description="Basic and acidic residues" evidence="1">
    <location>
        <begin position="395"/>
        <end position="408"/>
    </location>
</feature>
<dbReference type="AlphaFoldDB" id="A0AAX4KCX3"/>
<name>A0AAX4KCX3_9TREE</name>
<feature type="compositionally biased region" description="Basic and acidic residues" evidence="1">
    <location>
        <begin position="556"/>
        <end position="567"/>
    </location>
</feature>
<protein>
    <submittedName>
        <fullName evidence="2">Uncharacterized protein</fullName>
    </submittedName>
</protein>
<feature type="compositionally biased region" description="Polar residues" evidence="1">
    <location>
        <begin position="68"/>
        <end position="80"/>
    </location>
</feature>
<feature type="compositionally biased region" description="Polar residues" evidence="1">
    <location>
        <begin position="647"/>
        <end position="663"/>
    </location>
</feature>
<keyword evidence="3" id="KW-1185">Reference proteome</keyword>
<feature type="compositionally biased region" description="Polar residues" evidence="1">
    <location>
        <begin position="336"/>
        <end position="359"/>
    </location>
</feature>
<reference evidence="2 3" key="1">
    <citation type="submission" date="2024-01" db="EMBL/GenBank/DDBJ databases">
        <title>Comparative genomics of Cryptococcus and Kwoniella reveals pathogenesis evolution and contrasting modes of karyotype evolution via chromosome fusion or intercentromeric recombination.</title>
        <authorList>
            <person name="Coelho M.A."/>
            <person name="David-Palma M."/>
            <person name="Shea T."/>
            <person name="Bowers K."/>
            <person name="McGinley-Smith S."/>
            <person name="Mohammad A.W."/>
            <person name="Gnirke A."/>
            <person name="Yurkov A.M."/>
            <person name="Nowrousian M."/>
            <person name="Sun S."/>
            <person name="Cuomo C.A."/>
            <person name="Heitman J."/>
        </authorList>
    </citation>
    <scope>NUCLEOTIDE SEQUENCE [LARGE SCALE GENOMIC DNA]</scope>
    <source>
        <strain evidence="2 3">PYCC6329</strain>
    </source>
</reference>
<feature type="compositionally biased region" description="Low complexity" evidence="1">
    <location>
        <begin position="316"/>
        <end position="333"/>
    </location>
</feature>
<evidence type="ECO:0000313" key="3">
    <source>
        <dbReference type="Proteomes" id="UP001358614"/>
    </source>
</evidence>
<proteinExistence type="predicted"/>
<feature type="compositionally biased region" description="Polar residues" evidence="1">
    <location>
        <begin position="622"/>
        <end position="633"/>
    </location>
</feature>
<feature type="region of interest" description="Disordered" evidence="1">
    <location>
        <begin position="1"/>
        <end position="141"/>
    </location>
</feature>
<evidence type="ECO:0000256" key="1">
    <source>
        <dbReference type="SAM" id="MobiDB-lite"/>
    </source>
</evidence>
<accession>A0AAX4KCX3</accession>
<feature type="compositionally biased region" description="Polar residues" evidence="1">
    <location>
        <begin position="124"/>
        <end position="141"/>
    </location>
</feature>
<feature type="compositionally biased region" description="Polar residues" evidence="1">
    <location>
        <begin position="542"/>
        <end position="555"/>
    </location>
</feature>